<comment type="caution">
    <text evidence="5">The sequence shown here is derived from an EMBL/GenBank/DDBJ whole genome shotgun (WGS) entry which is preliminary data.</text>
</comment>
<dbReference type="RefSeq" id="WP_002296310.1">
    <property type="nucleotide sequence ID" value="NZ_AHSR01000026.1"/>
</dbReference>
<dbReference type="Gene3D" id="3.40.630.30">
    <property type="match status" value="1"/>
</dbReference>
<keyword evidence="1 5" id="KW-0808">Transferase</keyword>
<evidence type="ECO:0000313" key="6">
    <source>
        <dbReference type="Proteomes" id="UP000011676"/>
    </source>
</evidence>
<feature type="domain" description="N-acetyltransferase" evidence="4">
    <location>
        <begin position="18"/>
        <end position="177"/>
    </location>
</feature>
<proteinExistence type="inferred from homology"/>
<dbReference type="GO" id="GO:0008999">
    <property type="term" value="F:protein-N-terminal-alanine acetyltransferase activity"/>
    <property type="evidence" value="ECO:0007669"/>
    <property type="project" value="TreeGrafter"/>
</dbReference>
<dbReference type="Proteomes" id="UP000011676">
    <property type="component" value="Unassembled WGS sequence"/>
</dbReference>
<accession>A0A829BIP6</accession>
<dbReference type="GO" id="GO:0005737">
    <property type="term" value="C:cytoplasm"/>
    <property type="evidence" value="ECO:0007669"/>
    <property type="project" value="TreeGrafter"/>
</dbReference>
<evidence type="ECO:0000256" key="1">
    <source>
        <dbReference type="ARBA" id="ARBA00022679"/>
    </source>
</evidence>
<evidence type="ECO:0000256" key="2">
    <source>
        <dbReference type="ARBA" id="ARBA00023315"/>
    </source>
</evidence>
<comment type="similarity">
    <text evidence="3">Belongs to the acetyltransferase family. RimJ subfamily.</text>
</comment>
<name>A0A829BIP6_STRMG</name>
<sequence>MDIWTQLGRFSEFETQRLLMRSFSFKDHKDFYEIARDAQNLAFIFPCQANLAESDFLLVHYFMKNPLGIWALENKQDHKMIGAIRFDKLDIIAKRAEIGYFLHRHYWKQGLATEALENLVFLAFQELDLKDLEIIVHKENRASARVAEKAGFRLVRQFKGSDRYTHKMRDYLKYDLKAGDKSYE</sequence>
<reference evidence="5 6" key="1">
    <citation type="journal article" date="2013" name="Mol. Biol. Evol.">
        <title>Evolutionary and population genomics of the cavity causing bacteria Streptococcus mutans.</title>
        <authorList>
            <person name="Cornejo O.E."/>
            <person name="Lefebure T."/>
            <person name="Pavinski Bitar P.D."/>
            <person name="Lang P."/>
            <person name="Richards V.P."/>
            <person name="Eilertson K."/>
            <person name="Do T."/>
            <person name="Beighton D."/>
            <person name="Zeng L."/>
            <person name="Ahn S.J."/>
            <person name="Burne R.A."/>
            <person name="Siepel A."/>
            <person name="Bustamante C.D."/>
            <person name="Stanhope M.J."/>
        </authorList>
    </citation>
    <scope>NUCLEOTIDE SEQUENCE [LARGE SCALE GENOMIC DNA]</scope>
    <source>
        <strain evidence="5 6">SM6</strain>
    </source>
</reference>
<dbReference type="PANTHER" id="PTHR43792:SF8">
    <property type="entry name" value="[RIBOSOMAL PROTEIN US5]-ALANINE N-ACETYLTRANSFERASE"/>
    <property type="match status" value="1"/>
</dbReference>
<dbReference type="SUPFAM" id="SSF55729">
    <property type="entry name" value="Acyl-CoA N-acyltransferases (Nat)"/>
    <property type="match status" value="1"/>
</dbReference>
<evidence type="ECO:0000256" key="3">
    <source>
        <dbReference type="ARBA" id="ARBA00038502"/>
    </source>
</evidence>
<dbReference type="InterPro" id="IPR000182">
    <property type="entry name" value="GNAT_dom"/>
</dbReference>
<dbReference type="InterPro" id="IPR016181">
    <property type="entry name" value="Acyl_CoA_acyltransferase"/>
</dbReference>
<gene>
    <name evidence="5" type="ORF">SMU82_06304</name>
</gene>
<dbReference type="PANTHER" id="PTHR43792">
    <property type="entry name" value="GNAT FAMILY, PUTATIVE (AFU_ORTHOLOGUE AFUA_3G00765)-RELATED-RELATED"/>
    <property type="match status" value="1"/>
</dbReference>
<dbReference type="Pfam" id="PF13302">
    <property type="entry name" value="Acetyltransf_3"/>
    <property type="match status" value="1"/>
</dbReference>
<dbReference type="PROSITE" id="PS51186">
    <property type="entry name" value="GNAT"/>
    <property type="match status" value="1"/>
</dbReference>
<dbReference type="EMBL" id="AHSR01000026">
    <property type="protein sequence ID" value="EMC23711.1"/>
    <property type="molecule type" value="Genomic_DNA"/>
</dbReference>
<dbReference type="InterPro" id="IPR051531">
    <property type="entry name" value="N-acetyltransferase"/>
</dbReference>
<protein>
    <submittedName>
        <fullName evidence="5">Putative acetyltransferase</fullName>
    </submittedName>
</protein>
<keyword evidence="2" id="KW-0012">Acyltransferase</keyword>
<organism evidence="5 6">
    <name type="scientific">Streptococcus mutans SM6</name>
    <dbReference type="NCBI Taxonomy" id="857119"/>
    <lineage>
        <taxon>Bacteria</taxon>
        <taxon>Bacillati</taxon>
        <taxon>Bacillota</taxon>
        <taxon>Bacilli</taxon>
        <taxon>Lactobacillales</taxon>
        <taxon>Streptococcaceae</taxon>
        <taxon>Streptococcus</taxon>
    </lineage>
</organism>
<evidence type="ECO:0000259" key="4">
    <source>
        <dbReference type="PROSITE" id="PS51186"/>
    </source>
</evidence>
<dbReference type="AlphaFoldDB" id="A0A829BIP6"/>
<evidence type="ECO:0000313" key="5">
    <source>
        <dbReference type="EMBL" id="EMC23711.1"/>
    </source>
</evidence>